<evidence type="ECO:0000313" key="2">
    <source>
        <dbReference type="Proteomes" id="UP000218151"/>
    </source>
</evidence>
<dbReference type="Proteomes" id="UP000218151">
    <property type="component" value="Unassembled WGS sequence"/>
</dbReference>
<comment type="caution">
    <text evidence="1">The sequence shown here is derived from an EMBL/GenBank/DDBJ whole genome shotgun (WGS) entry which is preliminary data.</text>
</comment>
<gene>
    <name evidence="1" type="ORF">CKY28_17830</name>
</gene>
<evidence type="ECO:0000313" key="1">
    <source>
        <dbReference type="EMBL" id="PAX06339.1"/>
    </source>
</evidence>
<accession>A0A2A2SAR2</accession>
<keyword evidence="2" id="KW-1185">Reference proteome</keyword>
<organism evidence="1 2">
    <name type="scientific">Sphingomonas lenta</name>
    <dbReference type="NCBI Taxonomy" id="1141887"/>
    <lineage>
        <taxon>Bacteria</taxon>
        <taxon>Pseudomonadati</taxon>
        <taxon>Pseudomonadota</taxon>
        <taxon>Alphaproteobacteria</taxon>
        <taxon>Sphingomonadales</taxon>
        <taxon>Sphingomonadaceae</taxon>
        <taxon>Sphingomonas</taxon>
    </lineage>
</organism>
<protein>
    <submittedName>
        <fullName evidence="1">Uncharacterized protein</fullName>
    </submittedName>
</protein>
<dbReference type="EMBL" id="NSLI01000008">
    <property type="protein sequence ID" value="PAX06339.1"/>
    <property type="molecule type" value="Genomic_DNA"/>
</dbReference>
<name>A0A2A2SAR2_9SPHN</name>
<dbReference type="RefSeq" id="WP_095999745.1">
    <property type="nucleotide sequence ID" value="NZ_NSLI01000008.1"/>
</dbReference>
<dbReference type="AlphaFoldDB" id="A0A2A2SAR2"/>
<reference evidence="2" key="1">
    <citation type="submission" date="2017-09" db="EMBL/GenBank/DDBJ databases">
        <authorList>
            <person name="Feng G."/>
            <person name="Zhu H."/>
        </authorList>
    </citation>
    <scope>NUCLEOTIDE SEQUENCE [LARGE SCALE GENOMIC DNA]</scope>
    <source>
        <strain evidence="2">1PNM-20</strain>
    </source>
</reference>
<sequence>MLWFAVVGGASGVYRAALADDWSAGPATLLPGGGANGVAYDARRNRIVLLGAQISWRDKTTGAPTGPMAAVHLPKADHLLYDAEADRLFYSYGANGQSGGIAELDPEGVSNYGAPVLKSLTSLAGADAVEGSSARTALGTWRTTRSSTAATRPLTDCCGSPTDAAAFLTWWATSSL</sequence>
<proteinExistence type="predicted"/>